<reference evidence="1 2" key="1">
    <citation type="submission" date="2023-05" db="EMBL/GenBank/DDBJ databases">
        <title>B98-5 Cell Line De Novo Hybrid Assembly: An Optical Mapping Approach.</title>
        <authorList>
            <person name="Kananen K."/>
            <person name="Auerbach J.A."/>
            <person name="Kautto E."/>
            <person name="Blachly J.S."/>
        </authorList>
    </citation>
    <scope>NUCLEOTIDE SEQUENCE [LARGE SCALE GENOMIC DNA]</scope>
    <source>
        <strain evidence="1">B95-8</strain>
        <tissue evidence="1">Cell line</tissue>
    </source>
</reference>
<proteinExistence type="predicted"/>
<sequence>MKANGNPRRLPNFSLLVVLSDPTRTAQIKQRGPSIVRPPWPSARAAQTSQFERACEDPPFSAAPLPRLQLGYKTLQNPPAARSLLQDSQLCPHRTFPAPLPATILNLRTDPRPQHARPLARHHANTAYIITLRRMWESMRAETGRS</sequence>
<keyword evidence="2" id="KW-1185">Reference proteome</keyword>
<evidence type="ECO:0000313" key="2">
    <source>
        <dbReference type="Proteomes" id="UP001266305"/>
    </source>
</evidence>
<name>A0ABQ9UVJ5_SAGOE</name>
<protein>
    <submittedName>
        <fullName evidence="1">Uncharacterized protein</fullName>
    </submittedName>
</protein>
<evidence type="ECO:0000313" key="1">
    <source>
        <dbReference type="EMBL" id="KAK2101052.1"/>
    </source>
</evidence>
<accession>A0ABQ9UVJ5</accession>
<dbReference type="Proteomes" id="UP001266305">
    <property type="component" value="Unassembled WGS sequence"/>
</dbReference>
<gene>
    <name evidence="1" type="ORF">P7K49_022400</name>
</gene>
<dbReference type="EMBL" id="JASSZA010000010">
    <property type="protein sequence ID" value="KAK2101052.1"/>
    <property type="molecule type" value="Genomic_DNA"/>
</dbReference>
<organism evidence="1 2">
    <name type="scientific">Saguinus oedipus</name>
    <name type="common">Cotton-top tamarin</name>
    <name type="synonym">Oedipomidas oedipus</name>
    <dbReference type="NCBI Taxonomy" id="9490"/>
    <lineage>
        <taxon>Eukaryota</taxon>
        <taxon>Metazoa</taxon>
        <taxon>Chordata</taxon>
        <taxon>Craniata</taxon>
        <taxon>Vertebrata</taxon>
        <taxon>Euteleostomi</taxon>
        <taxon>Mammalia</taxon>
        <taxon>Eutheria</taxon>
        <taxon>Euarchontoglires</taxon>
        <taxon>Primates</taxon>
        <taxon>Haplorrhini</taxon>
        <taxon>Platyrrhini</taxon>
        <taxon>Cebidae</taxon>
        <taxon>Callitrichinae</taxon>
        <taxon>Saguinus</taxon>
    </lineage>
</organism>
<comment type="caution">
    <text evidence="1">The sequence shown here is derived from an EMBL/GenBank/DDBJ whole genome shotgun (WGS) entry which is preliminary data.</text>
</comment>